<feature type="domain" description="Signal transduction histidine kinase dimerisation/phosphoacceptor" evidence="4">
    <location>
        <begin position="694"/>
        <end position="759"/>
    </location>
</feature>
<reference evidence="6" key="1">
    <citation type="submission" date="2023-10" db="EMBL/GenBank/DDBJ databases">
        <authorList>
            <person name="Noh H."/>
        </authorList>
    </citation>
    <scope>NUCLEOTIDE SEQUENCE</scope>
    <source>
        <strain evidence="6">DUCC4014</strain>
    </source>
</reference>
<name>A0AAF0Y333_9TREE</name>
<evidence type="ECO:0000313" key="6">
    <source>
        <dbReference type="EMBL" id="WOO79147.1"/>
    </source>
</evidence>
<dbReference type="InterPro" id="IPR035965">
    <property type="entry name" value="PAS-like_dom_sf"/>
</dbReference>
<dbReference type="SMART" id="SM00387">
    <property type="entry name" value="HATPase_c"/>
    <property type="match status" value="2"/>
</dbReference>
<evidence type="ECO:0000313" key="7">
    <source>
        <dbReference type="Proteomes" id="UP000827549"/>
    </source>
</evidence>
<dbReference type="InterPro" id="IPR003594">
    <property type="entry name" value="HATPase_dom"/>
</dbReference>
<dbReference type="SUPFAM" id="SSF47384">
    <property type="entry name" value="Homodimeric domain of signal transducing histidine kinase"/>
    <property type="match status" value="2"/>
</dbReference>
<dbReference type="InterPro" id="IPR003661">
    <property type="entry name" value="HisK_dim/P_dom"/>
</dbReference>
<dbReference type="CDD" id="cd00082">
    <property type="entry name" value="HisKA"/>
    <property type="match status" value="2"/>
</dbReference>
<dbReference type="InterPro" id="IPR001789">
    <property type="entry name" value="Sig_transdc_resp-reg_receiver"/>
</dbReference>
<dbReference type="Gene3D" id="1.10.287.130">
    <property type="match status" value="2"/>
</dbReference>
<keyword evidence="1" id="KW-0597">Phosphoprotein</keyword>
<dbReference type="Gene3D" id="3.30.450.20">
    <property type="entry name" value="PAS domain"/>
    <property type="match status" value="2"/>
</dbReference>
<proteinExistence type="predicted"/>
<feature type="domain" description="Histidine kinase/HSP90-like ATPase" evidence="3">
    <location>
        <begin position="805"/>
        <end position="923"/>
    </location>
</feature>
<dbReference type="RefSeq" id="XP_062625179.1">
    <property type="nucleotide sequence ID" value="XM_062769195.1"/>
</dbReference>
<feature type="domain" description="Response regulatory" evidence="5">
    <location>
        <begin position="989"/>
        <end position="1101"/>
    </location>
</feature>
<feature type="domain" description="Histidine kinase/HSP90-like ATPase" evidence="3">
    <location>
        <begin position="1397"/>
        <end position="1541"/>
    </location>
</feature>
<dbReference type="InterPro" id="IPR036097">
    <property type="entry name" value="HisK_dim/P_sf"/>
</dbReference>
<dbReference type="Gene3D" id="3.40.50.2300">
    <property type="match status" value="2"/>
</dbReference>
<feature type="domain" description="Signal transduction histidine kinase dimerisation/phosphoacceptor" evidence="4">
    <location>
        <begin position="1256"/>
        <end position="1346"/>
    </location>
</feature>
<dbReference type="Proteomes" id="UP000827549">
    <property type="component" value="Chromosome 2"/>
</dbReference>
<dbReference type="Pfam" id="PF00072">
    <property type="entry name" value="Response_reg"/>
    <property type="match status" value="2"/>
</dbReference>
<feature type="compositionally biased region" description="Low complexity" evidence="2">
    <location>
        <begin position="290"/>
        <end position="301"/>
    </location>
</feature>
<dbReference type="InterPro" id="IPR036890">
    <property type="entry name" value="HATPase_C_sf"/>
</dbReference>
<dbReference type="SMART" id="SM00448">
    <property type="entry name" value="REC"/>
    <property type="match status" value="2"/>
</dbReference>
<dbReference type="CDD" id="cd17546">
    <property type="entry name" value="REC_hyHK_CKI1_RcsC-like"/>
    <property type="match status" value="1"/>
</dbReference>
<gene>
    <name evidence="6" type="primary">luxQ</name>
    <name evidence="6" type="ORF">LOC62_02G002682</name>
</gene>
<evidence type="ECO:0000256" key="2">
    <source>
        <dbReference type="SAM" id="MobiDB-lite"/>
    </source>
</evidence>
<feature type="domain" description="Response regulatory" evidence="5">
    <location>
        <begin position="1588"/>
        <end position="1706"/>
    </location>
</feature>
<dbReference type="PRINTS" id="PR00344">
    <property type="entry name" value="BCTRLSENSOR"/>
</dbReference>
<dbReference type="GO" id="GO:0000155">
    <property type="term" value="F:phosphorelay sensor kinase activity"/>
    <property type="evidence" value="ECO:0007669"/>
    <property type="project" value="InterPro"/>
</dbReference>
<keyword evidence="6" id="KW-0418">Kinase</keyword>
<keyword evidence="7" id="KW-1185">Reference proteome</keyword>
<evidence type="ECO:0000259" key="4">
    <source>
        <dbReference type="SMART" id="SM00388"/>
    </source>
</evidence>
<evidence type="ECO:0000259" key="3">
    <source>
        <dbReference type="SMART" id="SM00387"/>
    </source>
</evidence>
<dbReference type="InterPro" id="IPR004358">
    <property type="entry name" value="Sig_transdc_His_kin-like_C"/>
</dbReference>
<dbReference type="GeneID" id="87805929"/>
<dbReference type="EMBL" id="CP086715">
    <property type="protein sequence ID" value="WOO79147.1"/>
    <property type="molecule type" value="Genomic_DNA"/>
</dbReference>
<evidence type="ECO:0000259" key="5">
    <source>
        <dbReference type="SMART" id="SM00448"/>
    </source>
</evidence>
<evidence type="ECO:0000256" key="1">
    <source>
        <dbReference type="ARBA" id="ARBA00022553"/>
    </source>
</evidence>
<dbReference type="PANTHER" id="PTHR43547">
    <property type="entry name" value="TWO-COMPONENT HISTIDINE KINASE"/>
    <property type="match status" value="1"/>
</dbReference>
<feature type="compositionally biased region" description="Pro residues" evidence="2">
    <location>
        <begin position="302"/>
        <end position="313"/>
    </location>
</feature>
<dbReference type="PANTHER" id="PTHR43547:SF2">
    <property type="entry name" value="HYBRID SIGNAL TRANSDUCTION HISTIDINE KINASE C"/>
    <property type="match status" value="1"/>
</dbReference>
<protein>
    <submittedName>
        <fullName evidence="6">Autoinducer 2 sensor kinase/phosphatase LuxQ</fullName>
    </submittedName>
</protein>
<dbReference type="SUPFAM" id="SSF55785">
    <property type="entry name" value="PYP-like sensor domain (PAS domain)"/>
    <property type="match status" value="1"/>
</dbReference>
<dbReference type="InterPro" id="IPR011006">
    <property type="entry name" value="CheY-like_superfamily"/>
</dbReference>
<organism evidence="6 7">
    <name type="scientific">Vanrija pseudolonga</name>
    <dbReference type="NCBI Taxonomy" id="143232"/>
    <lineage>
        <taxon>Eukaryota</taxon>
        <taxon>Fungi</taxon>
        <taxon>Dikarya</taxon>
        <taxon>Basidiomycota</taxon>
        <taxon>Agaricomycotina</taxon>
        <taxon>Tremellomycetes</taxon>
        <taxon>Trichosporonales</taxon>
        <taxon>Trichosporonaceae</taxon>
        <taxon>Vanrija</taxon>
    </lineage>
</organism>
<dbReference type="SUPFAM" id="SSF52172">
    <property type="entry name" value="CheY-like"/>
    <property type="match status" value="2"/>
</dbReference>
<dbReference type="CDD" id="cd00130">
    <property type="entry name" value="PAS"/>
    <property type="match status" value="1"/>
</dbReference>
<dbReference type="SUPFAM" id="SSF55874">
    <property type="entry name" value="ATPase domain of HSP90 chaperone/DNA topoisomerase II/histidine kinase"/>
    <property type="match status" value="2"/>
</dbReference>
<dbReference type="CDD" id="cd00156">
    <property type="entry name" value="REC"/>
    <property type="match status" value="1"/>
</dbReference>
<dbReference type="SMART" id="SM00388">
    <property type="entry name" value="HisKA"/>
    <property type="match status" value="2"/>
</dbReference>
<keyword evidence="6" id="KW-0808">Transferase</keyword>
<dbReference type="Gene3D" id="3.30.565.10">
    <property type="entry name" value="Histidine kinase-like ATPase, C-terminal domain"/>
    <property type="match status" value="2"/>
</dbReference>
<sequence>MASTPVTPTLGDGVIDFPTAFLEAYPFPAAVLEVARPVRPPLRASERFTSTHSLASFDAAIAPGPSSRPIIEQVSPKTTSPFTFPSITTTTTATNLSLESGTGNGPPALVSVNDKWAAAVATDRSDLGAKLNMLQAWVVTASDSDTFPLSLGAHHLLLTRTRLGPTSFVLLATPDTGVPLPSPPMHKFAAAVHRAAPDVDHLATATHAVSLDSPPVHSRAAKPTAGKLQPAQWDGSVRRHSESPARMQFSRLAPRAASIQSDSAFERRRKPQSEQGDTTPAAPKLEKSASTPSSLPVQQPLPTSPPAPPPGPPALSCWQLVMQKDWSETSLGPMSSWPGALMAVVRLTMESMSPALMLIKDPQDPTDNYFIYNDAFRPMANAHPTWLACHTSDLPPETWGPLAPLCARSYQGEVIRRENNMLYQPYEDKIHFREVFNTWSYHPVWERDEVIAVYGQIQETTKTVVAERQLRTSQLLVSLLSGVRTTADFYNAVANCFDINHRDAPFAICYTVKPVTFEDEQFGDNRRVRLSLPVVPVELSLEATVGVPAAHPAAPPKRKLSVQARLGSFSADSPDPTMATATLDTDGWWPIAQALSTRQTVIATDIASFIEGFPTREWPELPQKAVVMPLLNDASDAMPSGVIILGLNARRRIDDEYIKCIQSFRHTLSATLVSIQSAEEEQAHQRERAKLEKAKTLLIQSAAHEFRLPLTLIAAPLEELLRSDLRPEQRRNASLAYRHQRILHRLVDSLVDYSRIESGLLSARFVRGDLGKFVNEIVAVFRPTVDRATLEFTVEVEESDEPVCFDPALLETVLATLLSKSLQYTQRGSLTLRLGYEFGAEGRWASISVIDTGSGVPPSLINHASSVRSNRGDTNVEGITPGIMFGLTQEIMRLHDGDLLIEDRSSVDGTEGSIFTARFPTYQEMVAAEDTHITLAGHSQRAAKDALQWSPASSDNGDDLVATKPCGSTPPTPLLSSGWTDALLFNRSDVLLVVDSNREVRSVIKNLFDPFMTVVEASDGEEALEMIRQSPPNLVLSDLLTPKLSGYNLLLRMRMEGKMKLLPVILMSTINDEESHTNALVAGADDFILKPFNARELLARVHLHMQMGKGRMNLEARFVQREKEADILGAYCPSGILRLAGNGETLFCNPAWVAGSGQPLREMYENPLSWLAYVDDNDYYRMLELWQEVERGALTTVKRQWRWKNGRSVSGEFTRLDLLDPSLQGVLACTTDITDQEQRVLEAERRRLDAEESRRQQELLVDLTSHEIRTPVSAILQCSSLVKDNLEALVGQLQTANTTGTGFHPSGALLHELTQDLVALESIYQCGLVQERIAGDVLSLARIQLDMLSVHEIEVDLRHEAGKLLSVFASEARMKDIELELQFGDMFDRMGVHAIKTDPVRLGQIVTNLISNAMRFTAAADHRKITVRYDLAWGAPDDGSCQAPRAPGATATPVHSPAIEDTTVFLYIGVTDTGPGMTPKEKNVLFQRFQQGNKMIHTRYGGSGLGLFICKKLSELLGGQIEVQTEVGQGSTFRFYIRTRTAPPSWRMEGNILSRAITPAAPINTPTEAVFPSKLTDVPRSIPNADALRVLVVEDNHINQTVLRRQIEKAGLACNVASNGEEALARLFDPGAAYDVVLMDLEMPIMDGLTAMKAIRAAERNGELAPQLVFALTGNARPAQIETALAAGFDKVLIKPYKLPSLLATIHDEVSARRDAAPYPSPSGTPPSIE</sequence>
<dbReference type="Pfam" id="PF02518">
    <property type="entry name" value="HATPase_c"/>
    <property type="match status" value="2"/>
</dbReference>
<accession>A0AAF0Y333</accession>
<dbReference type="InterPro" id="IPR000014">
    <property type="entry name" value="PAS"/>
</dbReference>
<dbReference type="Pfam" id="PF00512">
    <property type="entry name" value="HisKA"/>
    <property type="match status" value="1"/>
</dbReference>
<feature type="region of interest" description="Disordered" evidence="2">
    <location>
        <begin position="208"/>
        <end position="316"/>
    </location>
</feature>